<organism evidence="8 9">
    <name type="scientific">Latimeria chalumnae</name>
    <name type="common">Coelacanth</name>
    <dbReference type="NCBI Taxonomy" id="7897"/>
    <lineage>
        <taxon>Eukaryota</taxon>
        <taxon>Metazoa</taxon>
        <taxon>Chordata</taxon>
        <taxon>Craniata</taxon>
        <taxon>Vertebrata</taxon>
        <taxon>Euteleostomi</taxon>
        <taxon>Coelacanthiformes</taxon>
        <taxon>Coelacanthidae</taxon>
        <taxon>Latimeria</taxon>
    </lineage>
</organism>
<dbReference type="GO" id="GO:0002250">
    <property type="term" value="P:adaptive immune response"/>
    <property type="evidence" value="ECO:0007669"/>
    <property type="project" value="UniProtKB-KW"/>
</dbReference>
<dbReference type="Gene3D" id="2.60.40.10">
    <property type="entry name" value="Immunoglobulins"/>
    <property type="match status" value="2"/>
</dbReference>
<proteinExistence type="predicted"/>
<dbReference type="Pfam" id="PF07686">
    <property type="entry name" value="V-set"/>
    <property type="match status" value="2"/>
</dbReference>
<dbReference type="GO" id="GO:0042101">
    <property type="term" value="C:T cell receptor complex"/>
    <property type="evidence" value="ECO:0007669"/>
    <property type="project" value="UniProtKB-KW"/>
</dbReference>
<feature type="domain" description="Ig-like" evidence="7">
    <location>
        <begin position="133"/>
        <end position="233"/>
    </location>
</feature>
<dbReference type="PANTHER" id="PTHR19367:SF18">
    <property type="entry name" value="T CELL RECEPTOR ALPHA VARIABLE 16"/>
    <property type="match status" value="1"/>
</dbReference>
<dbReference type="InterPro" id="IPR003599">
    <property type="entry name" value="Ig_sub"/>
</dbReference>
<feature type="domain" description="Ig-like" evidence="7">
    <location>
        <begin position="1"/>
        <end position="107"/>
    </location>
</feature>
<dbReference type="AlphaFoldDB" id="H3A1M1"/>
<keyword evidence="5" id="KW-1279">T cell receptor</keyword>
<name>H3A1M1_LATCH</name>
<dbReference type="InParanoid" id="H3A1M1"/>
<evidence type="ECO:0000259" key="7">
    <source>
        <dbReference type="PROSITE" id="PS50835"/>
    </source>
</evidence>
<dbReference type="Ensembl" id="ENSLACT00000003574.1">
    <property type="protein sequence ID" value="ENSLACP00000003542.1"/>
    <property type="gene ID" value="ENSLACG00000003157.1"/>
</dbReference>
<dbReference type="SMART" id="SM00406">
    <property type="entry name" value="IGv"/>
    <property type="match status" value="2"/>
</dbReference>
<dbReference type="PROSITE" id="PS50835">
    <property type="entry name" value="IG_LIKE"/>
    <property type="match status" value="2"/>
</dbReference>
<dbReference type="SUPFAM" id="SSF48726">
    <property type="entry name" value="Immunoglobulin"/>
    <property type="match status" value="2"/>
</dbReference>
<reference evidence="8" key="3">
    <citation type="submission" date="2025-09" db="UniProtKB">
        <authorList>
            <consortium name="Ensembl"/>
        </authorList>
    </citation>
    <scope>IDENTIFICATION</scope>
</reference>
<dbReference type="GeneTree" id="ENSGT01140000283329"/>
<reference evidence="8" key="2">
    <citation type="submission" date="2025-08" db="UniProtKB">
        <authorList>
            <consortium name="Ensembl"/>
        </authorList>
    </citation>
    <scope>IDENTIFICATION</scope>
</reference>
<dbReference type="PANTHER" id="PTHR19367">
    <property type="entry name" value="T-CELL RECEPTOR ALPHA CHAIN V REGION"/>
    <property type="match status" value="1"/>
</dbReference>
<evidence type="ECO:0000256" key="3">
    <source>
        <dbReference type="ARBA" id="ARBA00023170"/>
    </source>
</evidence>
<evidence type="ECO:0000313" key="9">
    <source>
        <dbReference type="Proteomes" id="UP000008672"/>
    </source>
</evidence>
<keyword evidence="5" id="KW-0391">Immunity</keyword>
<dbReference type="Proteomes" id="UP000008672">
    <property type="component" value="Unassembled WGS sequence"/>
</dbReference>
<keyword evidence="2" id="KW-1064">Adaptive immunity</keyword>
<dbReference type="InterPro" id="IPR036179">
    <property type="entry name" value="Ig-like_dom_sf"/>
</dbReference>
<dbReference type="InterPro" id="IPR007110">
    <property type="entry name" value="Ig-like_dom"/>
</dbReference>
<keyword evidence="1" id="KW-0732">Signal</keyword>
<reference evidence="9" key="1">
    <citation type="submission" date="2011-08" db="EMBL/GenBank/DDBJ databases">
        <title>The draft genome of Latimeria chalumnae.</title>
        <authorList>
            <person name="Di Palma F."/>
            <person name="Alfoldi J."/>
            <person name="Johnson J."/>
            <person name="Berlin A."/>
            <person name="Gnerre S."/>
            <person name="Jaffe D."/>
            <person name="MacCallum I."/>
            <person name="Young S."/>
            <person name="Walker B.J."/>
            <person name="Lander E."/>
            <person name="Lindblad-Toh K."/>
        </authorList>
    </citation>
    <scope>NUCLEOTIDE SEQUENCE [LARGE SCALE GENOMIC DNA]</scope>
    <source>
        <strain evidence="9">Wild caught</strain>
    </source>
</reference>
<dbReference type="InterPro" id="IPR013106">
    <property type="entry name" value="Ig_V-set"/>
</dbReference>
<evidence type="ECO:0000256" key="4">
    <source>
        <dbReference type="ARBA" id="ARBA00023319"/>
    </source>
</evidence>
<evidence type="ECO:0000256" key="5">
    <source>
        <dbReference type="ARBA" id="ARBA00043266"/>
    </source>
</evidence>
<evidence type="ECO:0000256" key="6">
    <source>
        <dbReference type="SAM" id="MobiDB-lite"/>
    </source>
</evidence>
<feature type="region of interest" description="Disordered" evidence="6">
    <location>
        <begin position="1"/>
        <end position="24"/>
    </location>
</feature>
<evidence type="ECO:0000256" key="1">
    <source>
        <dbReference type="ARBA" id="ARBA00022729"/>
    </source>
</evidence>
<sequence length="233" mass="26021">NITQLPGSLTAKEGEETTLNCSNSSPLATGDSLQWYYQPFNGAPSYFIQSYKTLSGSEEKKAEGVEDRFSVSLDASNKVSTLTIREVQMADSGLYHCALKPTQFLLSSLDLVVNLKKLKKYLTILVIGLTLEDSVSHMSKSVVEEESQAVTITCSYNTSYSNLYLQWYRQFKQEAPIYLLQKYFLGIGTVQGDKAEGIDDRFEGFLDPKTKVTNLTIKDLKLSDTAMYYCALS</sequence>
<protein>
    <recommendedName>
        <fullName evidence="7">Ig-like domain-containing protein</fullName>
    </recommendedName>
</protein>
<keyword evidence="4" id="KW-0393">Immunoglobulin domain</keyword>
<dbReference type="OMA" id="FTISCAY"/>
<evidence type="ECO:0000313" key="8">
    <source>
        <dbReference type="Ensembl" id="ENSLACP00000003542.1"/>
    </source>
</evidence>
<dbReference type="InterPro" id="IPR013783">
    <property type="entry name" value="Ig-like_fold"/>
</dbReference>
<accession>H3A1M1</accession>
<dbReference type="EMBL" id="AFYH01118913">
    <property type="status" value="NOT_ANNOTATED_CDS"/>
    <property type="molecule type" value="Genomic_DNA"/>
</dbReference>
<dbReference type="SMART" id="SM00409">
    <property type="entry name" value="IG"/>
    <property type="match status" value="2"/>
</dbReference>
<dbReference type="HOGENOM" id="CLU_077975_1_1_1"/>
<keyword evidence="3" id="KW-0675">Receptor</keyword>
<evidence type="ECO:0000256" key="2">
    <source>
        <dbReference type="ARBA" id="ARBA00023130"/>
    </source>
</evidence>
<keyword evidence="9" id="KW-1185">Reference proteome</keyword>
<dbReference type="CDD" id="cd00099">
    <property type="entry name" value="IgV"/>
    <property type="match status" value="1"/>
</dbReference>
<dbReference type="InterPro" id="IPR051287">
    <property type="entry name" value="TCR_variable_region"/>
</dbReference>